<keyword evidence="3 9" id="KW-0436">Ligase</keyword>
<dbReference type="GO" id="GO:0003909">
    <property type="term" value="F:DNA ligase activity"/>
    <property type="evidence" value="ECO:0007669"/>
    <property type="project" value="TreeGrafter"/>
</dbReference>
<proteinExistence type="predicted"/>
<sequence length="413" mass="46397">MSTTLAPKVISFASEIDQATIDQAMQIASMPFVYPHLALMPDAHSGKGSAVGTVIPTKGAVIPAAVGVDIGCGMIAVKTRFTLLDIDERRLRLDVLRRQIEEAIPLSPGNYNSTLSRFSFTRKKHEELIQLQQKNDVDLSHSPKWMEQLGSLGGGNHFIELCLDDEDNVWLFLHSGSRGVGNKIAQVHIKAAQEYCAFGWSHNNEVNRYRATDPAMYKLPHKDLAFLEEGTIQFDTYIKELEWAQRFAMLNRAEMMDRYVEVFAWWMGVQAQRVELQRVNTHHNYTVPTEIDGERVWLTRKGAVDATEGKLGIIPGSMGTRSYIVRGKGCKEGLWSAPHGAGRRFSRTKAKEHFTVDDLKAQMQGIEWREDIAEKLVDEIPACYKDIDQVMADAEPLVEVVTGLRQILNVKGT</sequence>
<evidence type="ECO:0000313" key="9">
    <source>
        <dbReference type="EMBL" id="QNJ56768.1"/>
    </source>
</evidence>
<dbReference type="Gene3D" id="3.90.1860.10">
    <property type="entry name" value="tRNA-splicing ligase RtcB"/>
    <property type="match status" value="1"/>
</dbReference>
<evidence type="ECO:0000256" key="3">
    <source>
        <dbReference type="ARBA" id="ARBA00022598"/>
    </source>
</evidence>
<dbReference type="PANTHER" id="PTHR43749:SF2">
    <property type="entry name" value="RNA-SPLICING LIGASE RTCB"/>
    <property type="match status" value="1"/>
</dbReference>
<keyword evidence="10" id="KW-1185">Reference proteome</keyword>
<keyword evidence="4" id="KW-0479">Metal-binding</keyword>
<dbReference type="PANTHER" id="PTHR43749">
    <property type="entry name" value="RNA-SPLICING LIGASE RTCB"/>
    <property type="match status" value="1"/>
</dbReference>
<dbReference type="GO" id="GO:0005525">
    <property type="term" value="F:GTP binding"/>
    <property type="evidence" value="ECO:0007669"/>
    <property type="project" value="UniProtKB-KW"/>
</dbReference>
<reference evidence="10" key="2">
    <citation type="journal article" date="2021" name="Microbiol. Resour. Announc.">
        <title>Genome Sequences of Subcluster M2 Mycobacteriophages Estes and Aziz.</title>
        <authorList>
            <person name="Fitzgerald S.K."/>
            <person name="Johnson E.H."/>
            <person name="Storz S.H.R."/>
            <person name="Ballard C."/>
            <person name="Battaglia S."/>
            <person name="Boice M."/>
            <person name="Bramwell-Butcher J."/>
            <person name="Dedinsky M."/>
            <person name="DeKlotz J."/>
            <person name="Diaz I."/>
            <person name="Engley A."/>
            <person name="Ernst L."/>
            <person name="Gonzales E."/>
            <person name="Groscost A."/>
            <person name="Grosser P."/>
            <person name="Haider A."/>
            <person name="Harrison M."/>
            <person name="Husler K."/>
            <person name="Lau J."/>
            <person name="Monlux M."/>
            <person name="Paratore J."/>
            <person name="Ruesch T."/>
            <person name="Schlesinger M."/>
            <person name="Scholes A."/>
            <person name="Poxleitner M.K."/>
            <person name="Anders K.R."/>
        </authorList>
    </citation>
    <scope>NUCLEOTIDE SEQUENCE [LARGE SCALE GENOMIC DNA]</scope>
</reference>
<organism evidence="9 10">
    <name type="scientific">Mycobacterium phage Aziz</name>
    <dbReference type="NCBI Taxonomy" id="2762281"/>
    <lineage>
        <taxon>Viruses</taxon>
        <taxon>Duplodnaviria</taxon>
        <taxon>Heunggongvirae</taxon>
        <taxon>Uroviricota</taxon>
        <taxon>Caudoviricetes</taxon>
        <taxon>Vilmaviridae</taxon>
        <taxon>Mclasvirinae</taxon>
        <taxon>Reyvirus</taxon>
        <taxon>Reyvirus aziz</taxon>
    </lineage>
</organism>
<reference evidence="9 10" key="1">
    <citation type="submission" date="2020-06" db="EMBL/GenBank/DDBJ databases">
        <authorList>
            <person name="Ruesch T."/>
            <person name="Stepniewski C."/>
            <person name="Ballard C."/>
            <person name="Battaglia S."/>
            <person name="Diaz I."/>
            <person name="Engley A."/>
            <person name="Erickson A."/>
            <person name="Ernst L."/>
            <person name="Gonzales E."/>
            <person name="Haider A."/>
            <person name="Harrison M."/>
            <person name="Moore J."/>
            <person name="Paratore J."/>
            <person name="Rafanan A."/>
            <person name="Storz S."/>
            <person name="Poxleitner M.K."/>
            <person name="Anders K.R."/>
            <person name="Garlena R.A."/>
            <person name="Russell D.A."/>
            <person name="Pope W.H."/>
            <person name="Jacobs-Sera D."/>
            <person name="Hatfull G.F."/>
        </authorList>
    </citation>
    <scope>NUCLEOTIDE SEQUENCE [LARGE SCALE GENOMIC DNA]</scope>
</reference>
<gene>
    <name evidence="9" type="primary">130</name>
    <name evidence="9" type="ORF">SEA_AZIZ_130</name>
</gene>
<dbReference type="GO" id="GO:0170057">
    <property type="term" value="F:RNA ligase (GTP) activity"/>
    <property type="evidence" value="ECO:0007669"/>
    <property type="project" value="UniProtKB-EC"/>
</dbReference>
<evidence type="ECO:0000256" key="4">
    <source>
        <dbReference type="ARBA" id="ARBA00022723"/>
    </source>
</evidence>
<evidence type="ECO:0000256" key="5">
    <source>
        <dbReference type="ARBA" id="ARBA00022741"/>
    </source>
</evidence>
<accession>A0A7G8LHP6</accession>
<keyword evidence="6" id="KW-0342">GTP-binding</keyword>
<evidence type="ECO:0000256" key="2">
    <source>
        <dbReference type="ARBA" id="ARBA00012726"/>
    </source>
</evidence>
<dbReference type="GO" id="GO:0006281">
    <property type="term" value="P:DNA repair"/>
    <property type="evidence" value="ECO:0007669"/>
    <property type="project" value="TreeGrafter"/>
</dbReference>
<dbReference type="GO" id="GO:0006396">
    <property type="term" value="P:RNA processing"/>
    <property type="evidence" value="ECO:0007669"/>
    <property type="project" value="InterPro"/>
</dbReference>
<keyword evidence="5" id="KW-0547">Nucleotide-binding</keyword>
<dbReference type="GeneID" id="63210350"/>
<comment type="cofactor">
    <cofactor evidence="1">
        <name>Mn(2+)</name>
        <dbReference type="ChEBI" id="CHEBI:29035"/>
    </cofactor>
</comment>
<keyword evidence="7" id="KW-0464">Manganese</keyword>
<dbReference type="RefSeq" id="YP_010013713.1">
    <property type="nucleotide sequence ID" value="NC_053513.1"/>
</dbReference>
<dbReference type="EMBL" id="MT658802">
    <property type="protein sequence ID" value="QNJ56768.1"/>
    <property type="molecule type" value="Genomic_DNA"/>
</dbReference>
<evidence type="ECO:0000256" key="8">
    <source>
        <dbReference type="ARBA" id="ARBA00047746"/>
    </source>
</evidence>
<dbReference type="SUPFAM" id="SSF103365">
    <property type="entry name" value="Hypothetical protein PH1602"/>
    <property type="match status" value="1"/>
</dbReference>
<dbReference type="Pfam" id="PF01139">
    <property type="entry name" value="RtcB"/>
    <property type="match status" value="1"/>
</dbReference>
<dbReference type="InterPro" id="IPR036025">
    <property type="entry name" value="RtcB-like_sf"/>
</dbReference>
<evidence type="ECO:0000256" key="7">
    <source>
        <dbReference type="ARBA" id="ARBA00023211"/>
    </source>
</evidence>
<evidence type="ECO:0000256" key="6">
    <source>
        <dbReference type="ARBA" id="ARBA00023134"/>
    </source>
</evidence>
<comment type="catalytic activity">
    <reaction evidence="8">
        <text>a 3'-end 3'-phospho-ribonucleotide-RNA + a 5'-end dephospho-ribonucleoside-RNA + GTP = a ribonucleotidyl-ribonucleotide-RNA + GMP + diphosphate</text>
        <dbReference type="Rhea" id="RHEA:68076"/>
        <dbReference type="Rhea" id="RHEA-COMP:10463"/>
        <dbReference type="Rhea" id="RHEA-COMP:13936"/>
        <dbReference type="Rhea" id="RHEA-COMP:17355"/>
        <dbReference type="ChEBI" id="CHEBI:33019"/>
        <dbReference type="ChEBI" id="CHEBI:37565"/>
        <dbReference type="ChEBI" id="CHEBI:58115"/>
        <dbReference type="ChEBI" id="CHEBI:83062"/>
        <dbReference type="ChEBI" id="CHEBI:138284"/>
        <dbReference type="ChEBI" id="CHEBI:173118"/>
        <dbReference type="EC" id="6.5.1.8"/>
    </reaction>
</comment>
<protein>
    <recommendedName>
        <fullName evidence="2">3'-phosphate/5'-hydroxy nucleic acid ligase</fullName>
        <ecNumber evidence="2">6.5.1.8</ecNumber>
    </recommendedName>
</protein>
<evidence type="ECO:0000256" key="1">
    <source>
        <dbReference type="ARBA" id="ARBA00001936"/>
    </source>
</evidence>
<dbReference type="GO" id="GO:0030145">
    <property type="term" value="F:manganese ion binding"/>
    <property type="evidence" value="ECO:0007669"/>
    <property type="project" value="TreeGrafter"/>
</dbReference>
<name>A0A7G8LHP6_9CAUD</name>
<dbReference type="Proteomes" id="UP000515890">
    <property type="component" value="Segment"/>
</dbReference>
<dbReference type="InterPro" id="IPR001233">
    <property type="entry name" value="RtcB"/>
</dbReference>
<dbReference type="InterPro" id="IPR052915">
    <property type="entry name" value="RtcB-like"/>
</dbReference>
<evidence type="ECO:0000313" key="10">
    <source>
        <dbReference type="Proteomes" id="UP000515890"/>
    </source>
</evidence>
<dbReference type="KEGG" id="vg:63210350"/>
<dbReference type="EC" id="6.5.1.8" evidence="2"/>
<dbReference type="GO" id="GO:0042245">
    <property type="term" value="P:RNA repair"/>
    <property type="evidence" value="ECO:0007669"/>
    <property type="project" value="TreeGrafter"/>
</dbReference>